<proteinExistence type="predicted"/>
<evidence type="ECO:0000256" key="1">
    <source>
        <dbReference type="SAM" id="Phobius"/>
    </source>
</evidence>
<evidence type="ECO:0000313" key="2">
    <source>
        <dbReference type="EMBL" id="EMR67671.1"/>
    </source>
</evidence>
<keyword evidence="3" id="KW-1185">Reference proteome</keyword>
<evidence type="ECO:0008006" key="4">
    <source>
        <dbReference type="Google" id="ProtNLM"/>
    </source>
</evidence>
<reference evidence="3" key="1">
    <citation type="journal article" date="2013" name="Genome Announc.">
        <title>Draft genome sequence of the grapevine dieback fungus Eutypa lata UCR-EL1.</title>
        <authorList>
            <person name="Blanco-Ulate B."/>
            <person name="Rolshausen P.E."/>
            <person name="Cantu D."/>
        </authorList>
    </citation>
    <scope>NUCLEOTIDE SEQUENCE [LARGE SCALE GENOMIC DNA]</scope>
    <source>
        <strain evidence="3">UCR-EL1</strain>
    </source>
</reference>
<gene>
    <name evidence="2" type="ORF">UCREL1_5315</name>
</gene>
<dbReference type="HOGENOM" id="CLU_2704795_0_0_1"/>
<accession>M7TCR5</accession>
<dbReference type="EMBL" id="KB706384">
    <property type="protein sequence ID" value="EMR67671.1"/>
    <property type="molecule type" value="Genomic_DNA"/>
</dbReference>
<dbReference type="AlphaFoldDB" id="M7TCR5"/>
<keyword evidence="1" id="KW-0472">Membrane</keyword>
<protein>
    <recommendedName>
        <fullName evidence="4">Integral membrane protein</fullName>
    </recommendedName>
</protein>
<name>M7TCR5_EUTLA</name>
<sequence length="73" mass="8451">MALLSRQSIEEQEAHPEEDETRNLGGFYIVLVLIAALSMFMRIFSRKITQLTIEWDDWTFLLGSRSMLGLLAF</sequence>
<dbReference type="KEGG" id="ela:UCREL1_5315"/>
<dbReference type="Proteomes" id="UP000012174">
    <property type="component" value="Unassembled WGS sequence"/>
</dbReference>
<feature type="transmembrane region" description="Helical" evidence="1">
    <location>
        <begin position="25"/>
        <end position="44"/>
    </location>
</feature>
<evidence type="ECO:0000313" key="3">
    <source>
        <dbReference type="Proteomes" id="UP000012174"/>
    </source>
</evidence>
<keyword evidence="1" id="KW-0812">Transmembrane</keyword>
<keyword evidence="1" id="KW-1133">Transmembrane helix</keyword>
<organism evidence="2 3">
    <name type="scientific">Eutypa lata (strain UCR-EL1)</name>
    <name type="common">Grapevine dieback disease fungus</name>
    <name type="synonym">Eutypa armeniacae</name>
    <dbReference type="NCBI Taxonomy" id="1287681"/>
    <lineage>
        <taxon>Eukaryota</taxon>
        <taxon>Fungi</taxon>
        <taxon>Dikarya</taxon>
        <taxon>Ascomycota</taxon>
        <taxon>Pezizomycotina</taxon>
        <taxon>Sordariomycetes</taxon>
        <taxon>Xylariomycetidae</taxon>
        <taxon>Xylariales</taxon>
        <taxon>Diatrypaceae</taxon>
        <taxon>Eutypa</taxon>
    </lineage>
</organism>